<dbReference type="InParanoid" id="A0A6P5LMX8"/>
<feature type="compositionally biased region" description="Basic and acidic residues" evidence="1">
    <location>
        <begin position="1"/>
        <end position="21"/>
    </location>
</feature>
<sequence length="225" mass="24514">MKDREGTQDRGQQRRDTRDWGEGESLCLKEGGSSVLGPLRVGRQRKRGVLYLLLPGRGGCLQLPCAFQSQLLVKRRSQRERAREETVRAPVQQGVPESADSRGLPRPLRCPPGPGVLRAHGHSRKLSAPVDSTFRRALTHAPLLSSVSITLLRVLVASRLDNCNNLPRGLPALSPSLLRFILHAAVPEILKRGSDRGASPRSVNSSVSLSPPGSNRVTFGFESTP</sequence>
<gene>
    <name evidence="3" type="primary">LOC110220173</name>
</gene>
<protein>
    <submittedName>
        <fullName evidence="3">Uncharacterized protein LOC110220173</fullName>
    </submittedName>
</protein>
<feature type="region of interest" description="Disordered" evidence="1">
    <location>
        <begin position="193"/>
        <end position="225"/>
    </location>
</feature>
<accession>A0A6P5LMX8</accession>
<evidence type="ECO:0000256" key="1">
    <source>
        <dbReference type="SAM" id="MobiDB-lite"/>
    </source>
</evidence>
<dbReference type="KEGG" id="pcw:110220173"/>
<name>A0A6P5LMX8_PHACI</name>
<evidence type="ECO:0000313" key="2">
    <source>
        <dbReference type="Proteomes" id="UP000515140"/>
    </source>
</evidence>
<feature type="region of interest" description="Disordered" evidence="1">
    <location>
        <begin position="81"/>
        <end position="107"/>
    </location>
</feature>
<feature type="region of interest" description="Disordered" evidence="1">
    <location>
        <begin position="1"/>
        <end position="25"/>
    </location>
</feature>
<proteinExistence type="predicted"/>
<dbReference type="GeneID" id="110220173"/>
<keyword evidence="2" id="KW-1185">Reference proteome</keyword>
<feature type="compositionally biased region" description="Low complexity" evidence="1">
    <location>
        <begin position="199"/>
        <end position="216"/>
    </location>
</feature>
<dbReference type="RefSeq" id="XP_020859765.1">
    <property type="nucleotide sequence ID" value="XM_021004106.1"/>
</dbReference>
<reference evidence="3" key="1">
    <citation type="submission" date="2025-08" db="UniProtKB">
        <authorList>
            <consortium name="RefSeq"/>
        </authorList>
    </citation>
    <scope>IDENTIFICATION</scope>
    <source>
        <tissue evidence="3">Spleen</tissue>
    </source>
</reference>
<evidence type="ECO:0000313" key="3">
    <source>
        <dbReference type="RefSeq" id="XP_020859765.1"/>
    </source>
</evidence>
<dbReference type="Proteomes" id="UP000515140">
    <property type="component" value="Unplaced"/>
</dbReference>
<dbReference type="AlphaFoldDB" id="A0A6P5LMX8"/>
<organism evidence="2 3">
    <name type="scientific">Phascolarctos cinereus</name>
    <name type="common">Koala</name>
    <dbReference type="NCBI Taxonomy" id="38626"/>
    <lineage>
        <taxon>Eukaryota</taxon>
        <taxon>Metazoa</taxon>
        <taxon>Chordata</taxon>
        <taxon>Craniata</taxon>
        <taxon>Vertebrata</taxon>
        <taxon>Euteleostomi</taxon>
        <taxon>Mammalia</taxon>
        <taxon>Metatheria</taxon>
        <taxon>Diprotodontia</taxon>
        <taxon>Phascolarctidae</taxon>
        <taxon>Phascolarctos</taxon>
    </lineage>
</organism>